<protein>
    <submittedName>
        <fullName evidence="8">Cytochrome P450</fullName>
    </submittedName>
</protein>
<sequence length="120" mass="13133">MLALRRIVTRDAVLGDQALSKGDILMLMYASANRDSQHFPGADILDFDRKGKSHLAFGHGTHRCLGATFARMQIDIAFDELLSRVTNVRPAGPDAGPIYQAGAVQAPNRLRLAFDRVENA</sequence>
<dbReference type="GO" id="GO:0020037">
    <property type="term" value="F:heme binding"/>
    <property type="evidence" value="ECO:0007669"/>
    <property type="project" value="InterPro"/>
</dbReference>
<dbReference type="PANTHER" id="PTHR46696:SF6">
    <property type="entry name" value="P450, PUTATIVE (EUROFUNG)-RELATED"/>
    <property type="match status" value="1"/>
</dbReference>
<dbReference type="SUPFAM" id="SSF48264">
    <property type="entry name" value="Cytochrome P450"/>
    <property type="match status" value="1"/>
</dbReference>
<gene>
    <name evidence="8" type="ORF">H1R19_10955</name>
</gene>
<proteinExistence type="inferred from homology"/>
<dbReference type="InterPro" id="IPR002397">
    <property type="entry name" value="Cyt_P450_B"/>
</dbReference>
<reference evidence="9" key="1">
    <citation type="submission" date="2020-07" db="EMBL/GenBank/DDBJ databases">
        <title>novel species isolated from the respiratory tract of Marmot.</title>
        <authorList>
            <person name="Zhang G."/>
        </authorList>
    </citation>
    <scope>NUCLEOTIDE SEQUENCE [LARGE SCALE GENOMIC DNA]</scope>
    <source>
        <strain evidence="9">686</strain>
    </source>
</reference>
<comment type="similarity">
    <text evidence="1 7">Belongs to the cytochrome P450 family.</text>
</comment>
<keyword evidence="5 7" id="KW-0408">Iron</keyword>
<evidence type="ECO:0000313" key="9">
    <source>
        <dbReference type="Proteomes" id="UP000515663"/>
    </source>
</evidence>
<evidence type="ECO:0000256" key="1">
    <source>
        <dbReference type="ARBA" id="ARBA00010617"/>
    </source>
</evidence>
<dbReference type="PRINTS" id="PR00359">
    <property type="entry name" value="BP450"/>
</dbReference>
<dbReference type="InterPro" id="IPR001128">
    <property type="entry name" value="Cyt_P450"/>
</dbReference>
<evidence type="ECO:0000313" key="8">
    <source>
        <dbReference type="EMBL" id="QMT03548.1"/>
    </source>
</evidence>
<accession>A0A7D7R057</accession>
<keyword evidence="6 7" id="KW-0503">Monooxygenase</keyword>
<evidence type="ECO:0000256" key="6">
    <source>
        <dbReference type="ARBA" id="ARBA00023033"/>
    </source>
</evidence>
<keyword evidence="4 7" id="KW-0560">Oxidoreductase</keyword>
<keyword evidence="9" id="KW-1185">Reference proteome</keyword>
<dbReference type="Proteomes" id="UP000515663">
    <property type="component" value="Chromosome"/>
</dbReference>
<dbReference type="GO" id="GO:0016705">
    <property type="term" value="F:oxidoreductase activity, acting on paired donors, with incorporation or reduction of molecular oxygen"/>
    <property type="evidence" value="ECO:0007669"/>
    <property type="project" value="InterPro"/>
</dbReference>
<keyword evidence="2 7" id="KW-0349">Heme</keyword>
<dbReference type="Pfam" id="PF00067">
    <property type="entry name" value="p450"/>
    <property type="match status" value="1"/>
</dbReference>
<dbReference type="PANTHER" id="PTHR46696">
    <property type="entry name" value="P450, PUTATIVE (EUROFUNG)-RELATED"/>
    <property type="match status" value="1"/>
</dbReference>
<dbReference type="KEGG" id="gji:H1R19_10955"/>
<evidence type="ECO:0000256" key="5">
    <source>
        <dbReference type="ARBA" id="ARBA00023004"/>
    </source>
</evidence>
<dbReference type="EMBL" id="CP059491">
    <property type="protein sequence ID" value="QMT03548.1"/>
    <property type="molecule type" value="Genomic_DNA"/>
</dbReference>
<evidence type="ECO:0000256" key="4">
    <source>
        <dbReference type="ARBA" id="ARBA00023002"/>
    </source>
</evidence>
<organism evidence="8 9">
    <name type="scientific">Gordonia jinghuaiqii</name>
    <dbReference type="NCBI Taxonomy" id="2758710"/>
    <lineage>
        <taxon>Bacteria</taxon>
        <taxon>Bacillati</taxon>
        <taxon>Actinomycetota</taxon>
        <taxon>Actinomycetes</taxon>
        <taxon>Mycobacteriales</taxon>
        <taxon>Gordoniaceae</taxon>
        <taxon>Gordonia</taxon>
    </lineage>
</organism>
<dbReference type="PROSITE" id="PS00086">
    <property type="entry name" value="CYTOCHROME_P450"/>
    <property type="match status" value="1"/>
</dbReference>
<dbReference type="InterPro" id="IPR036396">
    <property type="entry name" value="Cyt_P450_sf"/>
</dbReference>
<dbReference type="GO" id="GO:0004497">
    <property type="term" value="F:monooxygenase activity"/>
    <property type="evidence" value="ECO:0007669"/>
    <property type="project" value="UniProtKB-KW"/>
</dbReference>
<dbReference type="AlphaFoldDB" id="A0A7D7R057"/>
<dbReference type="Gene3D" id="1.10.630.10">
    <property type="entry name" value="Cytochrome P450"/>
    <property type="match status" value="1"/>
</dbReference>
<evidence type="ECO:0000256" key="7">
    <source>
        <dbReference type="RuleBase" id="RU000461"/>
    </source>
</evidence>
<dbReference type="GO" id="GO:0005506">
    <property type="term" value="F:iron ion binding"/>
    <property type="evidence" value="ECO:0007669"/>
    <property type="project" value="InterPro"/>
</dbReference>
<keyword evidence="3 7" id="KW-0479">Metal-binding</keyword>
<name>A0A7D7R057_9ACTN</name>
<dbReference type="InterPro" id="IPR017972">
    <property type="entry name" value="Cyt_P450_CS"/>
</dbReference>
<evidence type="ECO:0000256" key="3">
    <source>
        <dbReference type="ARBA" id="ARBA00022723"/>
    </source>
</evidence>
<evidence type="ECO:0000256" key="2">
    <source>
        <dbReference type="ARBA" id="ARBA00022617"/>
    </source>
</evidence>